<name>A0A1I0WZF0_9CLOT</name>
<dbReference type="AlphaFoldDB" id="A0A1I0WZF0"/>
<dbReference type="RefSeq" id="WP_143087297.1">
    <property type="nucleotide sequence ID" value="NZ_FOKI01000006.1"/>
</dbReference>
<evidence type="ECO:0008006" key="4">
    <source>
        <dbReference type="Google" id="ProtNLM"/>
    </source>
</evidence>
<gene>
    <name evidence="2" type="ORF">SAMN04488528_1006138</name>
</gene>
<sequence length="58" mass="6669">MHRNTKFLVGMTAGAIIGSTVGTMMNMDRSTKRKIRKFGKNAICMADDMYSHMKHYKR</sequence>
<accession>A0A1I0WZF0</accession>
<evidence type="ECO:0000256" key="1">
    <source>
        <dbReference type="SAM" id="Phobius"/>
    </source>
</evidence>
<dbReference type="Proteomes" id="UP000198619">
    <property type="component" value="Unassembled WGS sequence"/>
</dbReference>
<dbReference type="EMBL" id="FOKI01000006">
    <property type="protein sequence ID" value="SFA93263.1"/>
    <property type="molecule type" value="Genomic_DNA"/>
</dbReference>
<evidence type="ECO:0000313" key="3">
    <source>
        <dbReference type="Proteomes" id="UP000198619"/>
    </source>
</evidence>
<reference evidence="2 3" key="1">
    <citation type="submission" date="2016-10" db="EMBL/GenBank/DDBJ databases">
        <authorList>
            <person name="de Groot N.N."/>
        </authorList>
    </citation>
    <scope>NUCLEOTIDE SEQUENCE [LARGE SCALE GENOMIC DNA]</scope>
    <source>
        <strain evidence="2 3">DSM 12271</strain>
    </source>
</reference>
<keyword evidence="1" id="KW-1133">Transmembrane helix</keyword>
<proteinExistence type="predicted"/>
<keyword evidence="3" id="KW-1185">Reference proteome</keyword>
<evidence type="ECO:0000313" key="2">
    <source>
        <dbReference type="EMBL" id="SFA93263.1"/>
    </source>
</evidence>
<dbReference type="OrthoDB" id="1934488at2"/>
<feature type="transmembrane region" description="Helical" evidence="1">
    <location>
        <begin position="6"/>
        <end position="27"/>
    </location>
</feature>
<protein>
    <recommendedName>
        <fullName evidence="4">YtxH-like protein</fullName>
    </recommendedName>
</protein>
<keyword evidence="1" id="KW-0812">Transmembrane</keyword>
<organism evidence="2 3">
    <name type="scientific">Clostridium frigidicarnis</name>
    <dbReference type="NCBI Taxonomy" id="84698"/>
    <lineage>
        <taxon>Bacteria</taxon>
        <taxon>Bacillati</taxon>
        <taxon>Bacillota</taxon>
        <taxon>Clostridia</taxon>
        <taxon>Eubacteriales</taxon>
        <taxon>Clostridiaceae</taxon>
        <taxon>Clostridium</taxon>
    </lineage>
</organism>
<keyword evidence="1" id="KW-0472">Membrane</keyword>
<dbReference type="STRING" id="84698.SAMN04488528_1006138"/>